<gene>
    <name evidence="3" type="ORF">PR048_007220</name>
</gene>
<dbReference type="InterPro" id="IPR043504">
    <property type="entry name" value="Peptidase_S1_PA_chymotrypsin"/>
</dbReference>
<keyword evidence="1" id="KW-1015">Disulfide bond</keyword>
<feature type="domain" description="Peptidase S1" evidence="2">
    <location>
        <begin position="29"/>
        <end position="301"/>
    </location>
</feature>
<dbReference type="PROSITE" id="PS50240">
    <property type="entry name" value="TRYPSIN_DOM"/>
    <property type="match status" value="1"/>
</dbReference>
<dbReference type="InterPro" id="IPR009003">
    <property type="entry name" value="Peptidase_S1_PA"/>
</dbReference>
<dbReference type="Pfam" id="PF00089">
    <property type="entry name" value="Trypsin"/>
    <property type="match status" value="2"/>
</dbReference>
<dbReference type="PANTHER" id="PTHR24252:SF7">
    <property type="entry name" value="HYALIN"/>
    <property type="match status" value="1"/>
</dbReference>
<dbReference type="PANTHER" id="PTHR24252">
    <property type="entry name" value="ACROSIN-RELATED"/>
    <property type="match status" value="1"/>
</dbReference>
<dbReference type="InterPro" id="IPR001314">
    <property type="entry name" value="Peptidase_S1A"/>
</dbReference>
<comment type="caution">
    <text evidence="3">The sequence shown here is derived from an EMBL/GenBank/DDBJ whole genome shotgun (WGS) entry which is preliminary data.</text>
</comment>
<dbReference type="SMART" id="SM00020">
    <property type="entry name" value="Tryp_SPc"/>
    <property type="match status" value="1"/>
</dbReference>
<dbReference type="CDD" id="cd00190">
    <property type="entry name" value="Tryp_SPc"/>
    <property type="match status" value="1"/>
</dbReference>
<keyword evidence="4" id="KW-1185">Reference proteome</keyword>
<organism evidence="3 4">
    <name type="scientific">Dryococelus australis</name>
    <dbReference type="NCBI Taxonomy" id="614101"/>
    <lineage>
        <taxon>Eukaryota</taxon>
        <taxon>Metazoa</taxon>
        <taxon>Ecdysozoa</taxon>
        <taxon>Arthropoda</taxon>
        <taxon>Hexapoda</taxon>
        <taxon>Insecta</taxon>
        <taxon>Pterygota</taxon>
        <taxon>Neoptera</taxon>
        <taxon>Polyneoptera</taxon>
        <taxon>Phasmatodea</taxon>
        <taxon>Verophasmatodea</taxon>
        <taxon>Anareolatae</taxon>
        <taxon>Phasmatidae</taxon>
        <taxon>Eurycanthinae</taxon>
        <taxon>Dryococelus</taxon>
    </lineage>
</organism>
<dbReference type="PROSITE" id="PS00134">
    <property type="entry name" value="TRYPSIN_HIS"/>
    <property type="match status" value="1"/>
</dbReference>
<sequence>MAVSHLCICPDVRVVFAAQCGVVNQEIRIVGGRPTGVNRYPWVVRLVYDGQFHCGGSLLDSRYVLTAAHCVRRLKKSKIRVYLGDHDQYNASETPVILRMVSGIIRHRNFDVNSYNHDIALLKLRKPITYTKRVRPSGSALVVRRWLVGVTSSWRRSGGGRGGGRRGIAGNLALGRQQSSELDVRRVEDLEPAGRSGIVVGWGRTSEDGSLPSVVQEVQVPILTLQQCRQSKYKPSRITPNMLCAGRGAQDSCQFQVSCRADRAYVVPASLYFRPISCINCTWPGAHVGVEVLAEKCCKLG</sequence>
<dbReference type="Gene3D" id="2.40.10.10">
    <property type="entry name" value="Trypsin-like serine proteases"/>
    <property type="match status" value="2"/>
</dbReference>
<evidence type="ECO:0000313" key="3">
    <source>
        <dbReference type="EMBL" id="KAJ8894563.1"/>
    </source>
</evidence>
<dbReference type="SUPFAM" id="SSF50494">
    <property type="entry name" value="Trypsin-like serine proteases"/>
    <property type="match status" value="1"/>
</dbReference>
<dbReference type="InterPro" id="IPR001254">
    <property type="entry name" value="Trypsin_dom"/>
</dbReference>
<dbReference type="Proteomes" id="UP001159363">
    <property type="component" value="Chromosome 2"/>
</dbReference>
<evidence type="ECO:0000313" key="4">
    <source>
        <dbReference type="Proteomes" id="UP001159363"/>
    </source>
</evidence>
<accession>A0ABQ9IF74</accession>
<proteinExistence type="predicted"/>
<dbReference type="InterPro" id="IPR018114">
    <property type="entry name" value="TRYPSIN_HIS"/>
</dbReference>
<evidence type="ECO:0000259" key="2">
    <source>
        <dbReference type="PROSITE" id="PS50240"/>
    </source>
</evidence>
<dbReference type="EMBL" id="JARBHB010000002">
    <property type="protein sequence ID" value="KAJ8894563.1"/>
    <property type="molecule type" value="Genomic_DNA"/>
</dbReference>
<dbReference type="PRINTS" id="PR00722">
    <property type="entry name" value="CHYMOTRYPSIN"/>
</dbReference>
<evidence type="ECO:0000256" key="1">
    <source>
        <dbReference type="ARBA" id="ARBA00023157"/>
    </source>
</evidence>
<reference evidence="3 4" key="1">
    <citation type="submission" date="2023-02" db="EMBL/GenBank/DDBJ databases">
        <title>LHISI_Scaffold_Assembly.</title>
        <authorList>
            <person name="Stuart O.P."/>
            <person name="Cleave R."/>
            <person name="Magrath M.J.L."/>
            <person name="Mikheyev A.S."/>
        </authorList>
    </citation>
    <scope>NUCLEOTIDE SEQUENCE [LARGE SCALE GENOMIC DNA]</scope>
    <source>
        <strain evidence="3">Daus_M_001</strain>
        <tissue evidence="3">Leg muscle</tissue>
    </source>
</reference>
<protein>
    <recommendedName>
        <fullName evidence="2">Peptidase S1 domain-containing protein</fullName>
    </recommendedName>
</protein>
<name>A0ABQ9IF74_9NEOP</name>